<dbReference type="GO" id="GO:0008360">
    <property type="term" value="P:regulation of cell shape"/>
    <property type="evidence" value="ECO:0007669"/>
    <property type="project" value="UniProtKB-KW"/>
</dbReference>
<comment type="catalytic activity">
    <reaction evidence="13">
        <text>[GlcNAc-(1-&gt;4)-Mur2Ac(oyl-L-Ala-gamma-D-Glu-L-Lys-D-Ala-D-Ala)](n)-di-trans,octa-cis-undecaprenyl diphosphate + beta-D-GlcNAc-(1-&gt;4)-Mur2Ac(oyl-L-Ala-gamma-D-Glu-L-Lys-D-Ala-D-Ala)-di-trans,octa-cis-undecaprenyl diphosphate = [GlcNAc-(1-&gt;4)-Mur2Ac(oyl-L-Ala-gamma-D-Glu-L-Lys-D-Ala-D-Ala)](n+1)-di-trans,octa-cis-undecaprenyl diphosphate + di-trans,octa-cis-undecaprenyl diphosphate + H(+)</text>
        <dbReference type="Rhea" id="RHEA:23708"/>
        <dbReference type="Rhea" id="RHEA-COMP:9602"/>
        <dbReference type="Rhea" id="RHEA-COMP:9603"/>
        <dbReference type="ChEBI" id="CHEBI:15378"/>
        <dbReference type="ChEBI" id="CHEBI:58405"/>
        <dbReference type="ChEBI" id="CHEBI:60033"/>
        <dbReference type="ChEBI" id="CHEBI:78435"/>
        <dbReference type="EC" id="2.4.99.28"/>
    </reaction>
</comment>
<evidence type="ECO:0000256" key="3">
    <source>
        <dbReference type="ARBA" id="ARBA00022645"/>
    </source>
</evidence>
<keyword evidence="3" id="KW-0121">Carboxypeptidase</keyword>
<keyword evidence="5" id="KW-0328">Glycosyltransferase</keyword>
<feature type="domain" description="Glycosyl transferase family 51" evidence="17">
    <location>
        <begin position="105"/>
        <end position="292"/>
    </location>
</feature>
<comment type="similarity">
    <text evidence="1">In the C-terminal section; belongs to the transpeptidase family.</text>
</comment>
<feature type="region of interest" description="Disordered" evidence="14">
    <location>
        <begin position="713"/>
        <end position="777"/>
    </location>
</feature>
<dbReference type="InterPro" id="IPR001460">
    <property type="entry name" value="PCN-bd_Tpept"/>
</dbReference>
<dbReference type="SUPFAM" id="SSF53955">
    <property type="entry name" value="Lysozyme-like"/>
    <property type="match status" value="1"/>
</dbReference>
<dbReference type="InterPro" id="IPR001264">
    <property type="entry name" value="Glyco_trans_51"/>
</dbReference>
<dbReference type="Gene3D" id="1.10.3810.10">
    <property type="entry name" value="Biosynthetic peptidoglycan transglycosylase-like"/>
    <property type="match status" value="1"/>
</dbReference>
<dbReference type="eggNOG" id="COG0744">
    <property type="taxonomic scope" value="Bacteria"/>
</dbReference>
<dbReference type="PANTHER" id="PTHR32282:SF33">
    <property type="entry name" value="PEPTIDOGLYCAN GLYCOSYLTRANSFERASE"/>
    <property type="match status" value="1"/>
</dbReference>
<evidence type="ECO:0000259" key="16">
    <source>
        <dbReference type="Pfam" id="PF00905"/>
    </source>
</evidence>
<keyword evidence="19" id="KW-1185">Reference proteome</keyword>
<keyword evidence="10" id="KW-0511">Multifunctional enzyme</keyword>
<evidence type="ECO:0000313" key="18">
    <source>
        <dbReference type="EMBL" id="EPD26053.1"/>
    </source>
</evidence>
<feature type="compositionally biased region" description="Low complexity" evidence="14">
    <location>
        <begin position="719"/>
        <end position="732"/>
    </location>
</feature>
<keyword evidence="11" id="KW-0961">Cell wall biogenesis/degradation</keyword>
<dbReference type="GO" id="GO:0030288">
    <property type="term" value="C:outer membrane-bounded periplasmic space"/>
    <property type="evidence" value="ECO:0007669"/>
    <property type="project" value="TreeGrafter"/>
</dbReference>
<evidence type="ECO:0000256" key="14">
    <source>
        <dbReference type="SAM" id="MobiDB-lite"/>
    </source>
</evidence>
<feature type="compositionally biased region" description="Acidic residues" evidence="14">
    <location>
        <begin position="765"/>
        <end position="777"/>
    </location>
</feature>
<dbReference type="GO" id="GO:0009252">
    <property type="term" value="P:peptidoglycan biosynthetic process"/>
    <property type="evidence" value="ECO:0007669"/>
    <property type="project" value="UniProtKB-KW"/>
</dbReference>
<dbReference type="PATRIC" id="fig|883067.3.peg.1683"/>
<dbReference type="EMBL" id="AGWM01000013">
    <property type="protein sequence ID" value="EPD26053.1"/>
    <property type="molecule type" value="Genomic_DNA"/>
</dbReference>
<evidence type="ECO:0000256" key="4">
    <source>
        <dbReference type="ARBA" id="ARBA00022670"/>
    </source>
</evidence>
<evidence type="ECO:0000256" key="7">
    <source>
        <dbReference type="ARBA" id="ARBA00022801"/>
    </source>
</evidence>
<dbReference type="GO" id="GO:0009002">
    <property type="term" value="F:serine-type D-Ala-D-Ala carboxypeptidase activity"/>
    <property type="evidence" value="ECO:0007669"/>
    <property type="project" value="UniProtKB-EC"/>
</dbReference>
<dbReference type="GO" id="GO:0071555">
    <property type="term" value="P:cell wall organization"/>
    <property type="evidence" value="ECO:0007669"/>
    <property type="project" value="UniProtKB-KW"/>
</dbReference>
<dbReference type="InterPro" id="IPR023346">
    <property type="entry name" value="Lysozyme-like_dom_sf"/>
</dbReference>
<protein>
    <submittedName>
        <fullName evidence="18">Uncharacterized protein</fullName>
    </submittedName>
</protein>
<dbReference type="InterPro" id="IPR012338">
    <property type="entry name" value="Beta-lactam/transpept-like"/>
</dbReference>
<dbReference type="AlphaFoldDB" id="S2VF17"/>
<feature type="domain" description="Penicillin-binding protein transpeptidase" evidence="16">
    <location>
        <begin position="397"/>
        <end position="660"/>
    </location>
</feature>
<evidence type="ECO:0000256" key="11">
    <source>
        <dbReference type="ARBA" id="ARBA00023316"/>
    </source>
</evidence>
<sequence length="777" mass="83708">MCGEARGTFWEAYVSFLSLRRVSILRGMSSSSPKKQATGRQIGTFVLALVLALCGGGALMAGIALPFVMTMGTTANAVTGIFDDVPEDLGFTEPSEQTVLLAKDGSVLARFYIENRINVRSDQISQHMKNAVVAIEDRRFYEHHGIDVQGTVSALVSNLTSGGLSGGSSITQQYVKNALLEEGRIADDNEKIKRATEQTIARKINEARYAIAVEKTMTKDEILTGYLNLAQFGPSQYGVETAAQRYFSKSAKDLTVVEAATMAGITQNPAQWDPVRHPEANTERRNVVLGEMYRSGFITEAEMKEAQATPIESYMHVSEQAAGCGSAGISAYFCEYVVKDLLNDKALGATRAERTRQLYRGGKVIRTTLDSARQQHAYDSVVTHQPVDDASGIDAALVSVEPGSGHIVSMVQNTRFGVPNETDTRMTQVNVTAPQDMGGGAGFQSGSTFKIFTLVEWLDSGRSAYDVVDSSEGLLPQSSFQASCTNLAGEPWPVGNLGQSNRPRTVLEGTRMSTNGTFAHMAQKLDLCQIANKAQAMGVERGDHEPFDIVPPMILGTNNVTPLSMATAGATLANDGIRCDPMSYTSIEEHDGTVISERKPQCQQAISKETARKTNAVLQHVVERGATGEKAALRGRPAAGKTGTSDKDWHAWFMGYTPQLATVTWQGHMEGNISMFDSVIKGEYHSEVYGGLYPAMMFSDYMNAALAGQPAVPFPQPTTPMRRPAPATQAPVTPSPSPTPAPAPAQPAPGEPGAVPPEAVHEGESNEEYEEVEIVEE</sequence>
<evidence type="ECO:0000256" key="1">
    <source>
        <dbReference type="ARBA" id="ARBA00007090"/>
    </source>
</evidence>
<reference evidence="18 19" key="1">
    <citation type="submission" date="2013-05" db="EMBL/GenBank/DDBJ databases">
        <title>The Genome Sequence of Actinobaculum schaalii FB123-CNA2.</title>
        <authorList>
            <consortium name="The Broad Institute Genomics Platform"/>
            <person name="Earl A."/>
            <person name="Ward D."/>
            <person name="Feldgarden M."/>
            <person name="Gevers D."/>
            <person name="Saerens B."/>
            <person name="Vaneechoutte M."/>
            <person name="Walker B."/>
            <person name="Young S."/>
            <person name="Zeng Q."/>
            <person name="Gargeya S."/>
            <person name="Fitzgerald M."/>
            <person name="Haas B."/>
            <person name="Abouelleil A."/>
            <person name="Allen A.W."/>
            <person name="Alvarado L."/>
            <person name="Arachchi H.M."/>
            <person name="Berlin A.M."/>
            <person name="Chapman S.B."/>
            <person name="Gainer-Dewar J."/>
            <person name="Goldberg J."/>
            <person name="Griggs A."/>
            <person name="Gujja S."/>
            <person name="Hansen M."/>
            <person name="Howarth C."/>
            <person name="Imamovic A."/>
            <person name="Ireland A."/>
            <person name="Larimer J."/>
            <person name="McCowan C."/>
            <person name="Murphy C."/>
            <person name="Pearson M."/>
            <person name="Poon T.W."/>
            <person name="Priest M."/>
            <person name="Roberts A."/>
            <person name="Saif S."/>
            <person name="Shea T."/>
            <person name="Sisk P."/>
            <person name="Sykes S."/>
            <person name="Wortman J."/>
            <person name="Nusbaum C."/>
            <person name="Birren B."/>
        </authorList>
    </citation>
    <scope>NUCLEOTIDE SEQUENCE [LARGE SCALE GENOMIC DNA]</scope>
    <source>
        <strain evidence="18 19">FB123-CNA-2</strain>
    </source>
</reference>
<accession>S2VF17</accession>
<name>S2VF17_9ACTO</name>
<dbReference type="InterPro" id="IPR036950">
    <property type="entry name" value="PBP_transglycosylase"/>
</dbReference>
<comment type="catalytic activity">
    <reaction evidence="12">
        <text>Preferential cleavage: (Ac)2-L-Lys-D-Ala-|-D-Ala. Also transpeptidation of peptidyl-alanyl moieties that are N-acyl substituents of D-alanine.</text>
        <dbReference type="EC" id="3.4.16.4"/>
    </reaction>
</comment>
<dbReference type="Pfam" id="PF00905">
    <property type="entry name" value="Transpeptidase"/>
    <property type="match status" value="1"/>
</dbReference>
<evidence type="ECO:0000313" key="19">
    <source>
        <dbReference type="Proteomes" id="UP000014393"/>
    </source>
</evidence>
<evidence type="ECO:0000256" key="6">
    <source>
        <dbReference type="ARBA" id="ARBA00022679"/>
    </source>
</evidence>
<evidence type="ECO:0000256" key="10">
    <source>
        <dbReference type="ARBA" id="ARBA00023268"/>
    </source>
</evidence>
<keyword evidence="8" id="KW-0133">Cell shape</keyword>
<gene>
    <name evidence="18" type="ORF">HMPREF9237_01715</name>
</gene>
<organism evidence="18 19">
    <name type="scientific">Actinotignum schaalii FB123-CNA-2</name>
    <dbReference type="NCBI Taxonomy" id="883067"/>
    <lineage>
        <taxon>Bacteria</taxon>
        <taxon>Bacillati</taxon>
        <taxon>Actinomycetota</taxon>
        <taxon>Actinomycetes</taxon>
        <taxon>Actinomycetales</taxon>
        <taxon>Actinomycetaceae</taxon>
        <taxon>Actinotignum</taxon>
    </lineage>
</organism>
<proteinExistence type="inferred from homology"/>
<keyword evidence="15" id="KW-1133">Transmembrane helix</keyword>
<evidence type="ECO:0000256" key="15">
    <source>
        <dbReference type="SAM" id="Phobius"/>
    </source>
</evidence>
<comment type="similarity">
    <text evidence="2">In the N-terminal section; belongs to the glycosyltransferase 51 family.</text>
</comment>
<evidence type="ECO:0000256" key="2">
    <source>
        <dbReference type="ARBA" id="ARBA00007739"/>
    </source>
</evidence>
<keyword evidence="6" id="KW-0808">Transferase</keyword>
<comment type="caution">
    <text evidence="18">The sequence shown here is derived from an EMBL/GenBank/DDBJ whole genome shotgun (WGS) entry which is preliminary data.</text>
</comment>
<feature type="transmembrane region" description="Helical" evidence="15">
    <location>
        <begin position="42"/>
        <end position="69"/>
    </location>
</feature>
<evidence type="ECO:0000256" key="12">
    <source>
        <dbReference type="ARBA" id="ARBA00034000"/>
    </source>
</evidence>
<evidence type="ECO:0000256" key="8">
    <source>
        <dbReference type="ARBA" id="ARBA00022960"/>
    </source>
</evidence>
<keyword evidence="15" id="KW-0812">Transmembrane</keyword>
<dbReference type="Proteomes" id="UP000014393">
    <property type="component" value="Unassembled WGS sequence"/>
</dbReference>
<evidence type="ECO:0000256" key="13">
    <source>
        <dbReference type="ARBA" id="ARBA00049902"/>
    </source>
</evidence>
<dbReference type="STRING" id="59505.FB03_05320"/>
<keyword evidence="9" id="KW-0573">Peptidoglycan synthesis</keyword>
<evidence type="ECO:0000259" key="17">
    <source>
        <dbReference type="Pfam" id="PF00912"/>
    </source>
</evidence>
<dbReference type="PANTHER" id="PTHR32282">
    <property type="entry name" value="BINDING PROTEIN TRANSPEPTIDASE, PUTATIVE-RELATED"/>
    <property type="match status" value="1"/>
</dbReference>
<evidence type="ECO:0000256" key="9">
    <source>
        <dbReference type="ARBA" id="ARBA00022984"/>
    </source>
</evidence>
<dbReference type="FunFam" id="1.10.3810.10:FF:000001">
    <property type="entry name" value="Penicillin-binding protein 1A"/>
    <property type="match status" value="1"/>
</dbReference>
<dbReference type="SUPFAM" id="SSF56601">
    <property type="entry name" value="beta-lactamase/transpeptidase-like"/>
    <property type="match status" value="1"/>
</dbReference>
<dbReference type="HOGENOM" id="CLU_006354_2_6_11"/>
<dbReference type="GO" id="GO:0008658">
    <property type="term" value="F:penicillin binding"/>
    <property type="evidence" value="ECO:0007669"/>
    <property type="project" value="InterPro"/>
</dbReference>
<dbReference type="GO" id="GO:0008955">
    <property type="term" value="F:peptidoglycan glycosyltransferase activity"/>
    <property type="evidence" value="ECO:0007669"/>
    <property type="project" value="UniProtKB-EC"/>
</dbReference>
<keyword evidence="4" id="KW-0645">Protease</keyword>
<keyword evidence="15" id="KW-0472">Membrane</keyword>
<dbReference type="GO" id="GO:0006508">
    <property type="term" value="P:proteolysis"/>
    <property type="evidence" value="ECO:0007669"/>
    <property type="project" value="UniProtKB-KW"/>
</dbReference>
<feature type="compositionally biased region" description="Pro residues" evidence="14">
    <location>
        <begin position="733"/>
        <end position="750"/>
    </location>
</feature>
<dbReference type="Pfam" id="PF00912">
    <property type="entry name" value="Transgly"/>
    <property type="match status" value="1"/>
</dbReference>
<dbReference type="InterPro" id="IPR050396">
    <property type="entry name" value="Glycosyltr_51/Transpeptidase"/>
</dbReference>
<keyword evidence="7" id="KW-0378">Hydrolase</keyword>
<evidence type="ECO:0000256" key="5">
    <source>
        <dbReference type="ARBA" id="ARBA00022676"/>
    </source>
</evidence>
<dbReference type="Gene3D" id="3.40.710.10">
    <property type="entry name" value="DD-peptidase/beta-lactamase superfamily"/>
    <property type="match status" value="1"/>
</dbReference>